<dbReference type="InterPro" id="IPR041664">
    <property type="entry name" value="AAA_16"/>
</dbReference>
<dbReference type="EMBL" id="FNSV01000005">
    <property type="protein sequence ID" value="SED08305.1"/>
    <property type="molecule type" value="Genomic_DNA"/>
</dbReference>
<reference evidence="5" key="1">
    <citation type="submission" date="2016-10" db="EMBL/GenBank/DDBJ databases">
        <authorList>
            <person name="Varghese N."/>
            <person name="Submissions S."/>
        </authorList>
    </citation>
    <scope>NUCLEOTIDE SEQUENCE [LARGE SCALE GENOMIC DNA]</scope>
    <source>
        <strain evidence="5">DSM 44498</strain>
    </source>
</reference>
<dbReference type="PROSITE" id="PS50043">
    <property type="entry name" value="HTH_LUXR_2"/>
    <property type="match status" value="1"/>
</dbReference>
<dbReference type="SUPFAM" id="SSF46894">
    <property type="entry name" value="C-terminal effector domain of the bipartite response regulators"/>
    <property type="match status" value="1"/>
</dbReference>
<keyword evidence="2" id="KW-0067">ATP-binding</keyword>
<dbReference type="Gene3D" id="1.10.10.10">
    <property type="entry name" value="Winged helix-like DNA-binding domain superfamily/Winged helix DNA-binding domain"/>
    <property type="match status" value="1"/>
</dbReference>
<dbReference type="InterPro" id="IPR003593">
    <property type="entry name" value="AAA+_ATPase"/>
</dbReference>
<dbReference type="InterPro" id="IPR000792">
    <property type="entry name" value="Tscrpt_reg_LuxR_C"/>
</dbReference>
<evidence type="ECO:0000313" key="5">
    <source>
        <dbReference type="Proteomes" id="UP000183561"/>
    </source>
</evidence>
<protein>
    <submittedName>
        <fullName evidence="4">AAA ATPase domain-containing protein</fullName>
    </submittedName>
</protein>
<keyword evidence="1" id="KW-0547">Nucleotide-binding</keyword>
<dbReference type="Proteomes" id="UP000183561">
    <property type="component" value="Unassembled WGS sequence"/>
</dbReference>
<feature type="domain" description="HTH luxR-type" evidence="3">
    <location>
        <begin position="835"/>
        <end position="900"/>
    </location>
</feature>
<dbReference type="Gene3D" id="3.40.50.300">
    <property type="entry name" value="P-loop containing nucleotide triphosphate hydrolases"/>
    <property type="match status" value="1"/>
</dbReference>
<dbReference type="PANTHER" id="PTHR16305">
    <property type="entry name" value="TESTICULAR SOLUBLE ADENYLYL CYCLASE"/>
    <property type="match status" value="1"/>
</dbReference>
<evidence type="ECO:0000313" key="4">
    <source>
        <dbReference type="EMBL" id="SED08305.1"/>
    </source>
</evidence>
<dbReference type="CDD" id="cd06170">
    <property type="entry name" value="LuxR_C_like"/>
    <property type="match status" value="1"/>
</dbReference>
<name>A0A1H4XRZ8_9NOCA</name>
<dbReference type="PANTHER" id="PTHR16305:SF35">
    <property type="entry name" value="TRANSCRIPTIONAL ACTIVATOR DOMAIN"/>
    <property type="match status" value="1"/>
</dbReference>
<dbReference type="InterPro" id="IPR011990">
    <property type="entry name" value="TPR-like_helical_dom_sf"/>
</dbReference>
<evidence type="ECO:0000256" key="1">
    <source>
        <dbReference type="ARBA" id="ARBA00022741"/>
    </source>
</evidence>
<dbReference type="InterPro" id="IPR016032">
    <property type="entry name" value="Sig_transdc_resp-reg_C-effctor"/>
</dbReference>
<dbReference type="PROSITE" id="PS00622">
    <property type="entry name" value="HTH_LUXR_1"/>
    <property type="match status" value="1"/>
</dbReference>
<evidence type="ECO:0000256" key="2">
    <source>
        <dbReference type="ARBA" id="ARBA00022840"/>
    </source>
</evidence>
<dbReference type="Gene3D" id="1.25.40.10">
    <property type="entry name" value="Tetratricopeptide repeat domain"/>
    <property type="match status" value="1"/>
</dbReference>
<dbReference type="GO" id="GO:0005737">
    <property type="term" value="C:cytoplasm"/>
    <property type="evidence" value="ECO:0007669"/>
    <property type="project" value="TreeGrafter"/>
</dbReference>
<dbReference type="GO" id="GO:0005524">
    <property type="term" value="F:ATP binding"/>
    <property type="evidence" value="ECO:0007669"/>
    <property type="project" value="UniProtKB-KW"/>
</dbReference>
<dbReference type="InterPro" id="IPR036388">
    <property type="entry name" value="WH-like_DNA-bd_sf"/>
</dbReference>
<keyword evidence="5" id="KW-1185">Reference proteome</keyword>
<evidence type="ECO:0000259" key="3">
    <source>
        <dbReference type="PROSITE" id="PS50043"/>
    </source>
</evidence>
<dbReference type="InterPro" id="IPR027417">
    <property type="entry name" value="P-loop_NTPase"/>
</dbReference>
<sequence length="905" mass="96719">MNEFVFDCALERLSAGAGSTYLIHGEAGTGKTHLLRSTLDAARRRGWTCLYAAAHEYDHDIPYATVRTLVGVLGHSTVSADPSGVTALLQSMTDSSPVVVVVDDAHLADEDSLVAVTLAARHLAGRPLLVIFASRSRPWMTGERLFATIGPLVSEQARTVLEVRPVEGRALGGLVESVLDAVPDERLTGYLSERTRGNALLVRETVNALHTAGALRIEQGIGYLVDDSPPQFPRPAALLHRLFPRDHAVRALGRLVAVFGRVDLDYLPLLAELSERSLGEVRAAFDSLVASGALLATGSGWYEFGHPLIGELLYGEIGPAERRRVHAAIAARIEGTDSELGMPALERARHATEGAARGDMVAVTVALRAADRALRTSPRAAARWYGRALDLLPRADAAAGEILRRQSAAYWKGARPALAIEAGRKALGLLEAGRSRDRTVATIVHCHSAMGDPQSAADLLVAEAGRARDPTPYLAQRAAMSARLGDTDQARVLAATAWSQVRESTPTDQVIAYTYLGQVEASVGTFPNALEAVDQLAILGTGERELPVGTRTGALESAAHHAATAGATGRANALLTKAGEAAGLAGFGNLGGQAALARALAEYTAGEWTAASETIAREAVHLEFSGMRSTLARLRGVEVQILTGRGDFRRAASVLAATKPPASCRIDFAIWQAVQASVEVSRSRFEDAMPVLERLRSEAGIRGWNEVGAITHTSLVEGYLASGEVEAARHVADEFCRLAEDIGSPKARMASGIGHARSFGDVDRAREVLLEAEEQGMHFIAAQAHHALGVVGRDGADHLEAAWALFKKMDATLWLKRVEAAGRSRGLVLDRRADKSGAPGPLTDVERQLVTLVRDGLSNREIAEVLHYSSKTVEAYLTRLYKKTGYNSRVELIVAHERAESLTGR</sequence>
<accession>A0A1H4XRZ8</accession>
<organism evidence="4 5">
    <name type="scientific">Rhodococcus koreensis</name>
    <dbReference type="NCBI Taxonomy" id="99653"/>
    <lineage>
        <taxon>Bacteria</taxon>
        <taxon>Bacillati</taxon>
        <taxon>Actinomycetota</taxon>
        <taxon>Actinomycetes</taxon>
        <taxon>Mycobacteriales</taxon>
        <taxon>Nocardiaceae</taxon>
        <taxon>Rhodococcus</taxon>
    </lineage>
</organism>
<dbReference type="SMART" id="SM00421">
    <property type="entry name" value="HTH_LUXR"/>
    <property type="match status" value="1"/>
</dbReference>
<gene>
    <name evidence="4" type="ORF">SAMN04490239_6732</name>
</gene>
<dbReference type="SUPFAM" id="SSF48452">
    <property type="entry name" value="TPR-like"/>
    <property type="match status" value="1"/>
</dbReference>
<dbReference type="PRINTS" id="PR00038">
    <property type="entry name" value="HTHLUXR"/>
</dbReference>
<dbReference type="GO" id="GO:0004016">
    <property type="term" value="F:adenylate cyclase activity"/>
    <property type="evidence" value="ECO:0007669"/>
    <property type="project" value="TreeGrafter"/>
</dbReference>
<dbReference type="SUPFAM" id="SSF52540">
    <property type="entry name" value="P-loop containing nucleoside triphosphate hydrolases"/>
    <property type="match status" value="1"/>
</dbReference>
<dbReference type="GO" id="GO:0006355">
    <property type="term" value="P:regulation of DNA-templated transcription"/>
    <property type="evidence" value="ECO:0007669"/>
    <property type="project" value="InterPro"/>
</dbReference>
<dbReference type="AlphaFoldDB" id="A0A1H4XRZ8"/>
<dbReference type="RefSeq" id="WP_072937223.1">
    <property type="nucleotide sequence ID" value="NZ_FNSV01000005.1"/>
</dbReference>
<dbReference type="GO" id="GO:0003677">
    <property type="term" value="F:DNA binding"/>
    <property type="evidence" value="ECO:0007669"/>
    <property type="project" value="InterPro"/>
</dbReference>
<proteinExistence type="predicted"/>
<dbReference type="SMART" id="SM00382">
    <property type="entry name" value="AAA"/>
    <property type="match status" value="1"/>
</dbReference>
<dbReference type="Pfam" id="PF00196">
    <property type="entry name" value="GerE"/>
    <property type="match status" value="1"/>
</dbReference>
<dbReference type="Pfam" id="PF13191">
    <property type="entry name" value="AAA_16"/>
    <property type="match status" value="1"/>
</dbReference>